<dbReference type="GO" id="GO:0005886">
    <property type="term" value="C:plasma membrane"/>
    <property type="evidence" value="ECO:0007669"/>
    <property type="project" value="UniProtKB-SubCell"/>
</dbReference>
<dbReference type="GO" id="GO:0009401">
    <property type="term" value="P:phosphoenolpyruvate-dependent sugar phosphotransferase system"/>
    <property type="evidence" value="ECO:0007669"/>
    <property type="project" value="UniProtKB-KW"/>
</dbReference>
<dbReference type="InterPro" id="IPR050864">
    <property type="entry name" value="Bacterial_PTS_Sugar_Transport"/>
</dbReference>
<dbReference type="InterPro" id="IPR003353">
    <property type="entry name" value="PTS_IIB_fruc"/>
</dbReference>
<evidence type="ECO:0000256" key="7">
    <source>
        <dbReference type="ARBA" id="ARBA00022683"/>
    </source>
</evidence>
<dbReference type="CDD" id="cd05569">
    <property type="entry name" value="PTS_IIB_fructose"/>
    <property type="match status" value="1"/>
</dbReference>
<evidence type="ECO:0000259" key="12">
    <source>
        <dbReference type="PROSITE" id="PS51094"/>
    </source>
</evidence>
<dbReference type="CDD" id="cd00211">
    <property type="entry name" value="PTS_IIA_fru"/>
    <property type="match status" value="1"/>
</dbReference>
<name>A0A2S1LXJ7_9SPIR</name>
<keyword evidence="5" id="KW-0762">Sugar transport</keyword>
<dbReference type="PANTHER" id="PTHR30505:SF28">
    <property type="entry name" value="PTS SYSTEM 2-O-ALPHA-MANNOSYL-D-GLYCERATE-SPECIFIC EIIABC COMPONENT"/>
    <property type="match status" value="1"/>
</dbReference>
<evidence type="ECO:0000256" key="3">
    <source>
        <dbReference type="ARBA" id="ARBA00022475"/>
    </source>
</evidence>
<organism evidence="15 16">
    <name type="scientific">Candidatus Borreliella tachyglossi</name>
    <dbReference type="NCBI Taxonomy" id="1964448"/>
    <lineage>
        <taxon>Bacteria</taxon>
        <taxon>Pseudomonadati</taxon>
        <taxon>Spirochaetota</taxon>
        <taxon>Spirochaetia</taxon>
        <taxon>Spirochaetales</taxon>
        <taxon>Borreliaceae</taxon>
        <taxon>Borreliella</taxon>
    </lineage>
</organism>
<dbReference type="InterPro" id="IPR006327">
    <property type="entry name" value="PTS_IIC_fruc"/>
</dbReference>
<feature type="transmembrane region" description="Helical" evidence="11">
    <location>
        <begin position="590"/>
        <end position="610"/>
    </location>
</feature>
<evidence type="ECO:0000256" key="5">
    <source>
        <dbReference type="ARBA" id="ARBA00022597"/>
    </source>
</evidence>
<dbReference type="GO" id="GO:0090563">
    <property type="term" value="F:protein-phosphocysteine-sugar phosphotransferase activity"/>
    <property type="evidence" value="ECO:0007669"/>
    <property type="project" value="TreeGrafter"/>
</dbReference>
<keyword evidence="16" id="KW-1185">Reference proteome</keyword>
<keyword evidence="9 11" id="KW-1133">Transmembrane helix</keyword>
<evidence type="ECO:0000313" key="16">
    <source>
        <dbReference type="Proteomes" id="UP000244655"/>
    </source>
</evidence>
<feature type="domain" description="PTS EIIA type-2" evidence="12">
    <location>
        <begin position="3"/>
        <end position="149"/>
    </location>
</feature>
<comment type="subcellular location">
    <subcellularLocation>
        <location evidence="1">Cell inner membrane</location>
        <topology evidence="1">Multi-pass membrane protein</topology>
    </subcellularLocation>
</comment>
<dbReference type="Proteomes" id="UP000244655">
    <property type="component" value="Chromosome"/>
</dbReference>
<dbReference type="PROSITE" id="PS51099">
    <property type="entry name" value="PTS_EIIB_TYPE_2"/>
    <property type="match status" value="1"/>
</dbReference>
<feature type="transmembrane region" description="Helical" evidence="11">
    <location>
        <begin position="492"/>
        <end position="513"/>
    </location>
</feature>
<feature type="transmembrane region" description="Helical" evidence="11">
    <location>
        <begin position="453"/>
        <end position="472"/>
    </location>
</feature>
<protein>
    <submittedName>
        <fullName evidence="15">PTS fructose transporter subunit IIA</fullName>
    </submittedName>
</protein>
<dbReference type="OrthoDB" id="9782569at2"/>
<evidence type="ECO:0000256" key="10">
    <source>
        <dbReference type="ARBA" id="ARBA00023136"/>
    </source>
</evidence>
<evidence type="ECO:0000313" key="15">
    <source>
        <dbReference type="EMBL" id="AWG42985.1"/>
    </source>
</evidence>
<feature type="transmembrane region" description="Helical" evidence="11">
    <location>
        <begin position="414"/>
        <end position="441"/>
    </location>
</feature>
<gene>
    <name evidence="15" type="ORF">CR532_03295</name>
</gene>
<evidence type="ECO:0000259" key="14">
    <source>
        <dbReference type="PROSITE" id="PS51104"/>
    </source>
</evidence>
<reference evidence="15 16" key="1">
    <citation type="submission" date="2018-01" db="EMBL/GenBank/DDBJ databases">
        <title>Genome sequence of Borrelia tachyglossi.</title>
        <authorList>
            <person name="Gofton A.W."/>
        </authorList>
    </citation>
    <scope>NUCLEOTIDE SEQUENCE [LARGE SCALE GENOMIC DNA]</scope>
    <source>
        <strain evidence="15 16">Bc-F10-1268</strain>
    </source>
</reference>
<dbReference type="RefSeq" id="WP_108729384.1">
    <property type="nucleotide sequence ID" value="NZ_CP025785.1"/>
</dbReference>
<evidence type="ECO:0000256" key="8">
    <source>
        <dbReference type="ARBA" id="ARBA00022692"/>
    </source>
</evidence>
<dbReference type="InterPro" id="IPR013014">
    <property type="entry name" value="PTS_EIIC_2"/>
</dbReference>
<evidence type="ECO:0000256" key="11">
    <source>
        <dbReference type="SAM" id="Phobius"/>
    </source>
</evidence>
<evidence type="ECO:0000256" key="6">
    <source>
        <dbReference type="ARBA" id="ARBA00022679"/>
    </source>
</evidence>
<evidence type="ECO:0000259" key="13">
    <source>
        <dbReference type="PROSITE" id="PS51099"/>
    </source>
</evidence>
<dbReference type="Gene3D" id="3.40.50.2300">
    <property type="match status" value="1"/>
</dbReference>
<accession>A0A2S1LXJ7</accession>
<feature type="domain" description="PTS EIIB type-2" evidence="13">
    <location>
        <begin position="164"/>
        <end position="259"/>
    </location>
</feature>
<sequence>MKNLFSKNLISLNYEAKNKNDVIEKMTDMLNEHGYLNDRETFIKEIKNREELNGTGLEEHIAMPHAKGNFVNKHGIAILRVKGEGFDFSASDDKLSKLFFMMAVPEKITGNAHIKVISYLNNIFNNDALRQEIMTTNNTDKFLEVLLNSNTEQTINESNSKDFILAVTACPVGIAHTYMAADSLRRAAAELNIEIKVETNGSSGIDNVINEDEIKRAKGVIIASGKAVQKERFNGKPLIEVGVKDGIHKAKELIQNILDSKAQIYKSKTIQNESEKITKTGNVYKHLMNGVSFMLPFVVSGGIVIAISFMFGIKAFDPNDSSYNKIADILMQIGGSNAFFLMIPILAGYISFSIAERPGLAPGMITGLMMSKGNAGFLGGILAGFIAGYVTLGIKSISAKIVPQKLSGINPVLIYPFFSVIISGFLIYFLLAPIAFINISITSMLNSLSGTNMALLGALLGGMMAIDMGGPINKAAYAFGIAMITAENYIPHASVMVGGMIPPLGVALATSIFKNKFSKEEKETGKVCYVLGACFITEGVIPLAAADPLKVIPVCMLGSSIGGFLSAFFKVKLMAPHGGIFILPIVTNPLMWIISILVGSTITAILLGLIKRDRN</sequence>
<feature type="transmembrane region" description="Helical" evidence="11">
    <location>
        <begin position="293"/>
        <end position="313"/>
    </location>
</feature>
<dbReference type="Gene3D" id="3.40.930.10">
    <property type="entry name" value="Mannitol-specific EII, Chain A"/>
    <property type="match status" value="1"/>
</dbReference>
<dbReference type="PROSITE" id="PS51094">
    <property type="entry name" value="PTS_EIIA_TYPE_2"/>
    <property type="match status" value="1"/>
</dbReference>
<evidence type="ECO:0000256" key="4">
    <source>
        <dbReference type="ARBA" id="ARBA00022553"/>
    </source>
</evidence>
<keyword evidence="4" id="KW-0597">Phosphoprotein</keyword>
<dbReference type="InterPro" id="IPR036095">
    <property type="entry name" value="PTS_EIIB-like_sf"/>
</dbReference>
<dbReference type="AlphaFoldDB" id="A0A2S1LXJ7"/>
<dbReference type="PROSITE" id="PS51104">
    <property type="entry name" value="PTS_EIIC_TYPE_2"/>
    <property type="match status" value="1"/>
</dbReference>
<feature type="transmembrane region" description="Helical" evidence="11">
    <location>
        <begin position="375"/>
        <end position="394"/>
    </location>
</feature>
<dbReference type="GO" id="GO:0005351">
    <property type="term" value="F:carbohydrate:proton symporter activity"/>
    <property type="evidence" value="ECO:0007669"/>
    <property type="project" value="InterPro"/>
</dbReference>
<feature type="domain" description="PTS EIIC type-2" evidence="14">
    <location>
        <begin position="283"/>
        <end position="615"/>
    </location>
</feature>
<keyword evidence="8 11" id="KW-0812">Transmembrane</keyword>
<dbReference type="InterPro" id="IPR002178">
    <property type="entry name" value="PTS_EIIA_type-2_dom"/>
</dbReference>
<evidence type="ECO:0000256" key="2">
    <source>
        <dbReference type="ARBA" id="ARBA00022448"/>
    </source>
</evidence>
<dbReference type="NCBIfam" id="TIGR00829">
    <property type="entry name" value="FRU"/>
    <property type="match status" value="1"/>
</dbReference>
<keyword evidence="6" id="KW-0808">Transferase</keyword>
<dbReference type="FunFam" id="3.40.50.2300:FF:000014">
    <property type="entry name" value="PTS system fructose-like transporter subunit IIB"/>
    <property type="match status" value="1"/>
</dbReference>
<evidence type="ECO:0000256" key="1">
    <source>
        <dbReference type="ARBA" id="ARBA00004429"/>
    </source>
</evidence>
<feature type="transmembrane region" description="Helical" evidence="11">
    <location>
        <begin position="525"/>
        <end position="545"/>
    </location>
</feature>
<keyword evidence="2" id="KW-0813">Transport</keyword>
<dbReference type="NCBIfam" id="TIGR00848">
    <property type="entry name" value="fruA"/>
    <property type="match status" value="1"/>
</dbReference>
<keyword evidence="7" id="KW-0598">Phosphotransferase system</keyword>
<dbReference type="Pfam" id="PF00359">
    <property type="entry name" value="PTS_EIIA_2"/>
    <property type="match status" value="1"/>
</dbReference>
<dbReference type="InterPro" id="IPR016152">
    <property type="entry name" value="PTrfase/Anion_transptr"/>
</dbReference>
<dbReference type="InterPro" id="IPR013011">
    <property type="entry name" value="PTS_EIIB_2"/>
</dbReference>
<dbReference type="Pfam" id="PF02302">
    <property type="entry name" value="PTS_IIB"/>
    <property type="match status" value="1"/>
</dbReference>
<keyword evidence="10 11" id="KW-0472">Membrane</keyword>
<keyword evidence="3" id="KW-1003">Cell membrane</keyword>
<dbReference type="PANTHER" id="PTHR30505">
    <property type="entry name" value="FRUCTOSE-LIKE PERMEASE"/>
    <property type="match status" value="1"/>
</dbReference>
<dbReference type="InterPro" id="IPR003501">
    <property type="entry name" value="PTS_EIIB_2/3"/>
</dbReference>
<dbReference type="SUPFAM" id="SSF52794">
    <property type="entry name" value="PTS system IIB component-like"/>
    <property type="match status" value="1"/>
</dbReference>
<dbReference type="NCBIfam" id="TIGR01427">
    <property type="entry name" value="PTS_IIC_fructo"/>
    <property type="match status" value="1"/>
</dbReference>
<dbReference type="GO" id="GO:0022877">
    <property type="term" value="F:protein-N(PI)-phosphohistidine-fructose phosphotransferase system transporter activity"/>
    <property type="evidence" value="ECO:0007669"/>
    <property type="project" value="InterPro"/>
</dbReference>
<dbReference type="SUPFAM" id="SSF55804">
    <property type="entry name" value="Phoshotransferase/anion transport protein"/>
    <property type="match status" value="1"/>
</dbReference>
<dbReference type="EMBL" id="CP025785">
    <property type="protein sequence ID" value="AWG42985.1"/>
    <property type="molecule type" value="Genomic_DNA"/>
</dbReference>
<proteinExistence type="predicted"/>
<dbReference type="InterPro" id="IPR004715">
    <property type="entry name" value="PTS_IIA_fruc"/>
</dbReference>
<feature type="transmembrane region" description="Helical" evidence="11">
    <location>
        <begin position="333"/>
        <end position="354"/>
    </location>
</feature>
<evidence type="ECO:0000256" key="9">
    <source>
        <dbReference type="ARBA" id="ARBA00022989"/>
    </source>
</evidence>